<dbReference type="InterPro" id="IPR011009">
    <property type="entry name" value="Kinase-like_dom_sf"/>
</dbReference>
<dbReference type="GO" id="GO:0004674">
    <property type="term" value="F:protein serine/threonine kinase activity"/>
    <property type="evidence" value="ECO:0007669"/>
    <property type="project" value="UniProtKB-KW"/>
</dbReference>
<dbReference type="Proteomes" id="UP000053477">
    <property type="component" value="Unassembled WGS sequence"/>
</dbReference>
<evidence type="ECO:0000256" key="1">
    <source>
        <dbReference type="ARBA" id="ARBA00022741"/>
    </source>
</evidence>
<dbReference type="GO" id="GO:0005524">
    <property type="term" value="F:ATP binding"/>
    <property type="evidence" value="ECO:0007669"/>
    <property type="project" value="UniProtKB-UniRule"/>
</dbReference>
<dbReference type="PROSITE" id="PS00108">
    <property type="entry name" value="PROTEIN_KINASE_ST"/>
    <property type="match status" value="1"/>
</dbReference>
<feature type="compositionally biased region" description="Low complexity" evidence="5">
    <location>
        <begin position="66"/>
        <end position="75"/>
    </location>
</feature>
<gene>
    <name evidence="7" type="ORF">SCHPADRAFT_899272</name>
</gene>
<name>A0A0H2S4B9_9AGAM</name>
<comment type="similarity">
    <text evidence="4">Belongs to the protein kinase superfamily.</text>
</comment>
<feature type="compositionally biased region" description="Basic and acidic residues" evidence="5">
    <location>
        <begin position="28"/>
        <end position="40"/>
    </location>
</feature>
<dbReference type="SUPFAM" id="SSF56112">
    <property type="entry name" value="Protein kinase-like (PK-like)"/>
    <property type="match status" value="1"/>
</dbReference>
<accession>A0A0H2S4B9</accession>
<keyword evidence="7" id="KW-0418">Kinase</keyword>
<dbReference type="InterPro" id="IPR008271">
    <property type="entry name" value="Ser/Thr_kinase_AS"/>
</dbReference>
<dbReference type="STRING" id="27342.A0A0H2S4B9"/>
<feature type="region of interest" description="Disordered" evidence="5">
    <location>
        <begin position="443"/>
        <end position="498"/>
    </location>
</feature>
<evidence type="ECO:0000256" key="5">
    <source>
        <dbReference type="SAM" id="MobiDB-lite"/>
    </source>
</evidence>
<dbReference type="OrthoDB" id="40902at2759"/>
<feature type="compositionally biased region" description="Basic and acidic residues" evidence="5">
    <location>
        <begin position="443"/>
        <end position="467"/>
    </location>
</feature>
<evidence type="ECO:0000256" key="3">
    <source>
        <dbReference type="PROSITE-ProRule" id="PRU10141"/>
    </source>
</evidence>
<dbReference type="InterPro" id="IPR000719">
    <property type="entry name" value="Prot_kinase_dom"/>
</dbReference>
<feature type="region of interest" description="Disordered" evidence="5">
    <location>
        <begin position="1"/>
        <end position="91"/>
    </location>
</feature>
<reference evidence="7 8" key="1">
    <citation type="submission" date="2015-04" db="EMBL/GenBank/DDBJ databases">
        <title>Complete genome sequence of Schizopora paradoxa KUC8140, a cosmopolitan wood degrader in East Asia.</title>
        <authorList>
            <consortium name="DOE Joint Genome Institute"/>
            <person name="Min B."/>
            <person name="Park H."/>
            <person name="Jang Y."/>
            <person name="Kim J.-J."/>
            <person name="Kim K.H."/>
            <person name="Pangilinan J."/>
            <person name="Lipzen A."/>
            <person name="Riley R."/>
            <person name="Grigoriev I.V."/>
            <person name="Spatafora J.W."/>
            <person name="Choi I.-G."/>
        </authorList>
    </citation>
    <scope>NUCLEOTIDE SEQUENCE [LARGE SCALE GENOMIC DNA]</scope>
    <source>
        <strain evidence="7 8">KUC8140</strain>
    </source>
</reference>
<organism evidence="7 8">
    <name type="scientific">Schizopora paradoxa</name>
    <dbReference type="NCBI Taxonomy" id="27342"/>
    <lineage>
        <taxon>Eukaryota</taxon>
        <taxon>Fungi</taxon>
        <taxon>Dikarya</taxon>
        <taxon>Basidiomycota</taxon>
        <taxon>Agaricomycotina</taxon>
        <taxon>Agaricomycetes</taxon>
        <taxon>Hymenochaetales</taxon>
        <taxon>Schizoporaceae</taxon>
        <taxon>Schizopora</taxon>
    </lineage>
</organism>
<evidence type="ECO:0000256" key="4">
    <source>
        <dbReference type="RuleBase" id="RU000304"/>
    </source>
</evidence>
<dbReference type="EMBL" id="KQ085890">
    <property type="protein sequence ID" value="KLO18937.1"/>
    <property type="molecule type" value="Genomic_DNA"/>
</dbReference>
<dbReference type="FunFam" id="1.10.510.10:FF:000257">
    <property type="entry name" value="Calcium/calmodulin-dependent protein kinase type I"/>
    <property type="match status" value="1"/>
</dbReference>
<dbReference type="FunCoup" id="A0A0H2S4B9">
    <property type="interactions" value="200"/>
</dbReference>
<keyword evidence="8" id="KW-1185">Reference proteome</keyword>
<dbReference type="AlphaFoldDB" id="A0A0H2S4B9"/>
<keyword evidence="4" id="KW-0723">Serine/threonine-protein kinase</keyword>
<dbReference type="Gene3D" id="1.10.510.10">
    <property type="entry name" value="Transferase(Phosphotransferase) domain 1"/>
    <property type="match status" value="1"/>
</dbReference>
<feature type="binding site" evidence="3">
    <location>
        <position position="124"/>
    </location>
    <ligand>
        <name>ATP</name>
        <dbReference type="ChEBI" id="CHEBI:30616"/>
    </ligand>
</feature>
<dbReference type="CDD" id="cd05117">
    <property type="entry name" value="STKc_CAMK"/>
    <property type="match status" value="1"/>
</dbReference>
<dbReference type="SMART" id="SM00220">
    <property type="entry name" value="S_TKc"/>
    <property type="match status" value="1"/>
</dbReference>
<dbReference type="PANTHER" id="PTHR24347">
    <property type="entry name" value="SERINE/THREONINE-PROTEIN KINASE"/>
    <property type="match status" value="1"/>
</dbReference>
<keyword evidence="1 3" id="KW-0547">Nucleotide-binding</keyword>
<evidence type="ECO:0000259" key="6">
    <source>
        <dbReference type="PROSITE" id="PS50011"/>
    </source>
</evidence>
<evidence type="ECO:0000313" key="8">
    <source>
        <dbReference type="Proteomes" id="UP000053477"/>
    </source>
</evidence>
<proteinExistence type="inferred from homology"/>
<evidence type="ECO:0000256" key="2">
    <source>
        <dbReference type="ARBA" id="ARBA00022840"/>
    </source>
</evidence>
<dbReference type="Gene3D" id="3.30.200.20">
    <property type="entry name" value="Phosphorylase Kinase, domain 1"/>
    <property type="match status" value="1"/>
</dbReference>
<dbReference type="Pfam" id="PF00069">
    <property type="entry name" value="Pkinase"/>
    <property type="match status" value="1"/>
</dbReference>
<dbReference type="PROSITE" id="PS50011">
    <property type="entry name" value="PROTEIN_KINASE_DOM"/>
    <property type="match status" value="1"/>
</dbReference>
<feature type="domain" description="Protein kinase" evidence="6">
    <location>
        <begin position="95"/>
        <end position="356"/>
    </location>
</feature>
<keyword evidence="2 3" id="KW-0067">ATP-binding</keyword>
<dbReference type="InParanoid" id="A0A0H2S4B9"/>
<dbReference type="InterPro" id="IPR017441">
    <property type="entry name" value="Protein_kinase_ATP_BS"/>
</dbReference>
<keyword evidence="7" id="KW-0808">Transferase</keyword>
<evidence type="ECO:0000313" key="7">
    <source>
        <dbReference type="EMBL" id="KLO18937.1"/>
    </source>
</evidence>
<sequence length="498" mass="55516">MGNKQSTPSGGERWKRFGSKGSRSSSQKSDRAHGSAEKVSKGPVQEPVPEPRTAIPAVGAVQLEGTYSSSTTTTTARQNDPPMAPATSTTVPCQYRTGKTLGSGTYAIVKEAVHIKTGKYYACKVINKKLMEGREYMVRNEIAVLKRVSKGHKNIVTLHDYFETTHNLYLCFDLCTGGELFDRICAKGNYFEADAANLVRTIMAAVDYIHDCGIVHRDLKPENLLFRDKREDADIMIADFGLSRVMEEEKLQLLTEICGTPGYMAPEIFKKSGHGKPVDIWAMGVITYFLLCGYTPFDRDTQEQEMQAIIAGDYAFEPAEYWQNVSEVAKSFVTDCLTIDPRNRPTAKEALQHKWLASDQPHFVADTMGEPKDLLPAIQKGFNAKKTFRKAVLGMMAMKRMSMLSHQHLSPRQQELASEVKRYMEDSEKEVIDADLSIVHHFDQNSSHSDEDLDKMPQKLKETDDVKAGASSPSSPPVAQMQEASLSDTKLPQKKSEP</sequence>
<protein>
    <submittedName>
        <fullName evidence="7">Pkinase-domain-containing protein</fullName>
    </submittedName>
</protein>
<dbReference type="FunFam" id="3.30.200.20:FF:000153">
    <property type="entry name" value="Calcium/calmodulin-dependent protein kinase type I"/>
    <property type="match status" value="1"/>
</dbReference>
<dbReference type="PROSITE" id="PS00107">
    <property type="entry name" value="PROTEIN_KINASE_ATP"/>
    <property type="match status" value="1"/>
</dbReference>